<proteinExistence type="predicted"/>
<evidence type="ECO:0000313" key="1">
    <source>
        <dbReference type="EMBL" id="KAK8974655.1"/>
    </source>
</evidence>
<gene>
    <name evidence="1" type="ORF">V6N11_045220</name>
    <name evidence="2" type="ORF">V6N11_080226</name>
</gene>
<reference evidence="1 3" key="1">
    <citation type="journal article" date="2024" name="G3 (Bethesda)">
        <title>Genome assembly of Hibiscus sabdariffa L. provides insights into metabolisms of medicinal natural products.</title>
        <authorList>
            <person name="Kim T."/>
        </authorList>
    </citation>
    <scope>NUCLEOTIDE SEQUENCE [LARGE SCALE GENOMIC DNA]</scope>
    <source>
        <strain evidence="1">TK-2024</strain>
        <tissue evidence="1">Old leaves</tissue>
    </source>
</reference>
<keyword evidence="3" id="KW-1185">Reference proteome</keyword>
<dbReference type="PANTHER" id="PTHR35762:SF2">
    <property type="entry name" value="TRANSMEMBRANE PROTEIN"/>
    <property type="match status" value="1"/>
</dbReference>
<accession>A0ABR2NF93</accession>
<dbReference type="EMBL" id="JBBPBN010000025">
    <property type="protein sequence ID" value="KAK9008747.1"/>
    <property type="molecule type" value="Genomic_DNA"/>
</dbReference>
<evidence type="ECO:0000313" key="3">
    <source>
        <dbReference type="Proteomes" id="UP001396334"/>
    </source>
</evidence>
<comment type="caution">
    <text evidence="1">The sequence shown here is derived from an EMBL/GenBank/DDBJ whole genome shotgun (WGS) entry which is preliminary data.</text>
</comment>
<protein>
    <submittedName>
        <fullName evidence="1">Uncharacterized protein</fullName>
    </submittedName>
</protein>
<sequence>MDPVVMQKFRANKKSNNSEKQQLQDKFFTYTFIAFGCCSSFSRDTNMYYEEYVDGSRRRRLGNSSTPVHKKEEKMKPVEEKVNKGCLGDVQELVLPSEELKKRADDFIARVNRQRMCEDRLVL</sequence>
<evidence type="ECO:0000313" key="2">
    <source>
        <dbReference type="EMBL" id="KAK9008747.1"/>
    </source>
</evidence>
<dbReference type="PANTHER" id="PTHR35762">
    <property type="entry name" value="TRANSMEMBRANE PROTEIN"/>
    <property type="match status" value="1"/>
</dbReference>
<organism evidence="1 3">
    <name type="scientific">Hibiscus sabdariffa</name>
    <name type="common">roselle</name>
    <dbReference type="NCBI Taxonomy" id="183260"/>
    <lineage>
        <taxon>Eukaryota</taxon>
        <taxon>Viridiplantae</taxon>
        <taxon>Streptophyta</taxon>
        <taxon>Embryophyta</taxon>
        <taxon>Tracheophyta</taxon>
        <taxon>Spermatophyta</taxon>
        <taxon>Magnoliopsida</taxon>
        <taxon>eudicotyledons</taxon>
        <taxon>Gunneridae</taxon>
        <taxon>Pentapetalae</taxon>
        <taxon>rosids</taxon>
        <taxon>malvids</taxon>
        <taxon>Malvales</taxon>
        <taxon>Malvaceae</taxon>
        <taxon>Malvoideae</taxon>
        <taxon>Hibiscus</taxon>
    </lineage>
</organism>
<name>A0ABR2NF93_9ROSI</name>
<dbReference type="Proteomes" id="UP001396334">
    <property type="component" value="Unassembled WGS sequence"/>
</dbReference>
<dbReference type="EMBL" id="JBBPBN010000160">
    <property type="protein sequence ID" value="KAK8974655.1"/>
    <property type="molecule type" value="Genomic_DNA"/>
</dbReference>